<reference evidence="1" key="1">
    <citation type="journal article" date="2021" name="Proc. Natl. Acad. Sci. U.S.A.">
        <title>A Catalog of Tens of Thousands of Viruses from Human Metagenomes Reveals Hidden Associations with Chronic Diseases.</title>
        <authorList>
            <person name="Tisza M.J."/>
            <person name="Buck C.B."/>
        </authorList>
    </citation>
    <scope>NUCLEOTIDE SEQUENCE</scope>
    <source>
        <strain evidence="1">Ctngn1</strain>
    </source>
</reference>
<protein>
    <submittedName>
        <fullName evidence="1">Uncharacterized protein</fullName>
    </submittedName>
</protein>
<name>A0A8S5LCT2_9CAUD</name>
<sequence>MKFQEIDRLAQSVDKLPDIANLGDRYVYHCLREIYDRYLAGKLGKEETEVERRKLYQAHRLYREQEAAHLKAHKQIQEAIRQAGEMQSEIYKGLGALPAEQLLGLCCRCISAMTGEDTLTRKFEKEYGGKDDDHDS</sequence>
<proteinExistence type="predicted"/>
<organism evidence="1">
    <name type="scientific">Myoviridae sp. ctngn1</name>
    <dbReference type="NCBI Taxonomy" id="2823551"/>
    <lineage>
        <taxon>Viruses</taxon>
        <taxon>Duplodnaviria</taxon>
        <taxon>Heunggongvirae</taxon>
        <taxon>Uroviricota</taxon>
        <taxon>Caudoviricetes</taxon>
    </lineage>
</organism>
<evidence type="ECO:0000313" key="1">
    <source>
        <dbReference type="EMBL" id="DAD67752.1"/>
    </source>
</evidence>
<accession>A0A8S5LCT2</accession>
<dbReference type="EMBL" id="BK014685">
    <property type="protein sequence ID" value="DAD67752.1"/>
    <property type="molecule type" value="Genomic_DNA"/>
</dbReference>